<sequence length="173" mass="19628">MSKSTESDPIDKLHSILYKTAIESIPLLTQENFSILSNANQILITLKHLILNIFKHDRLEQSVSSFHSSISYPSMHFVLDSGSSAHMTSNINLFFAISLKEERVVRKSSGAESLRIKGNGSIKLSNERGDFIFNNVLYVPKLCVNLLLVRCLLLKGYEVFFEINLFYIKQNNS</sequence>
<dbReference type="Pfam" id="PF22936">
    <property type="entry name" value="Pol_BBD"/>
    <property type="match status" value="1"/>
</dbReference>
<evidence type="ECO:0000313" key="3">
    <source>
        <dbReference type="Proteomes" id="UP000037035"/>
    </source>
</evidence>
<proteinExistence type="predicted"/>
<dbReference type="Proteomes" id="UP000037035">
    <property type="component" value="Unassembled WGS sequence"/>
</dbReference>
<evidence type="ECO:0000259" key="1">
    <source>
        <dbReference type="Pfam" id="PF22936"/>
    </source>
</evidence>
<protein>
    <recommendedName>
        <fullName evidence="1">Retrovirus-related Pol polyprotein from transposon TNT 1-94-like beta-barrel domain-containing protein</fullName>
    </recommendedName>
</protein>
<dbReference type="VEuPathDB" id="FungiDB:VP01_6745g1"/>
<dbReference type="InterPro" id="IPR054722">
    <property type="entry name" value="PolX-like_BBD"/>
</dbReference>
<dbReference type="AlphaFoldDB" id="A0A0L6UET8"/>
<gene>
    <name evidence="2" type="ORF">VP01_6745g1</name>
</gene>
<feature type="non-terminal residue" evidence="2">
    <location>
        <position position="173"/>
    </location>
</feature>
<comment type="caution">
    <text evidence="2">The sequence shown here is derived from an EMBL/GenBank/DDBJ whole genome shotgun (WGS) entry which is preliminary data.</text>
</comment>
<dbReference type="EMBL" id="LAVV01012101">
    <property type="protein sequence ID" value="KNZ47026.1"/>
    <property type="molecule type" value="Genomic_DNA"/>
</dbReference>
<feature type="domain" description="Retrovirus-related Pol polyprotein from transposon TNT 1-94-like beta-barrel" evidence="1">
    <location>
        <begin position="77"/>
        <end position="157"/>
    </location>
</feature>
<name>A0A0L6UET8_9BASI</name>
<keyword evidence="3" id="KW-1185">Reference proteome</keyword>
<organism evidence="2 3">
    <name type="scientific">Puccinia sorghi</name>
    <dbReference type="NCBI Taxonomy" id="27349"/>
    <lineage>
        <taxon>Eukaryota</taxon>
        <taxon>Fungi</taxon>
        <taxon>Dikarya</taxon>
        <taxon>Basidiomycota</taxon>
        <taxon>Pucciniomycotina</taxon>
        <taxon>Pucciniomycetes</taxon>
        <taxon>Pucciniales</taxon>
        <taxon>Pucciniaceae</taxon>
        <taxon>Puccinia</taxon>
    </lineage>
</organism>
<evidence type="ECO:0000313" key="2">
    <source>
        <dbReference type="EMBL" id="KNZ47026.1"/>
    </source>
</evidence>
<reference evidence="2 3" key="1">
    <citation type="submission" date="2015-08" db="EMBL/GenBank/DDBJ databases">
        <title>Next Generation Sequencing and Analysis of the Genome of Puccinia sorghi L Schw, the Causal Agent of Maize Common Rust.</title>
        <authorList>
            <person name="Rochi L."/>
            <person name="Burguener G."/>
            <person name="Darino M."/>
            <person name="Turjanski A."/>
            <person name="Kreff E."/>
            <person name="Dieguez M.J."/>
            <person name="Sacco F."/>
        </authorList>
    </citation>
    <scope>NUCLEOTIDE SEQUENCE [LARGE SCALE GENOMIC DNA]</scope>
    <source>
        <strain evidence="2 3">RO10H11247</strain>
    </source>
</reference>
<accession>A0A0L6UET8</accession>
<dbReference type="OrthoDB" id="2518992at2759"/>